<keyword evidence="2" id="KW-1185">Reference proteome</keyword>
<reference evidence="2" key="1">
    <citation type="journal article" date="2019" name="Int. J. Syst. Evol. Microbiol.">
        <title>The Global Catalogue of Microorganisms (GCM) 10K type strain sequencing project: providing services to taxonomists for standard genome sequencing and annotation.</title>
        <authorList>
            <consortium name="The Broad Institute Genomics Platform"/>
            <consortium name="The Broad Institute Genome Sequencing Center for Infectious Disease"/>
            <person name="Wu L."/>
            <person name="Ma J."/>
        </authorList>
    </citation>
    <scope>NUCLEOTIDE SEQUENCE [LARGE SCALE GENOMIC DNA]</scope>
    <source>
        <strain evidence="2">NBRC 104970</strain>
    </source>
</reference>
<comment type="caution">
    <text evidence="1">The sequence shown here is derived from an EMBL/GenBank/DDBJ whole genome shotgun (WGS) entry which is preliminary data.</text>
</comment>
<accession>A0ABQ6BWA9</accession>
<gene>
    <name evidence="1" type="ORF">GCM10007860_26190</name>
</gene>
<name>A0ABQ6BWA9_9NEIS</name>
<dbReference type="Proteomes" id="UP001156836">
    <property type="component" value="Unassembled WGS sequence"/>
</dbReference>
<proteinExistence type="predicted"/>
<organism evidence="1 2">
    <name type="scientific">Chitiniphilus shinanonensis</name>
    <dbReference type="NCBI Taxonomy" id="553088"/>
    <lineage>
        <taxon>Bacteria</taxon>
        <taxon>Pseudomonadati</taxon>
        <taxon>Pseudomonadota</taxon>
        <taxon>Betaproteobacteria</taxon>
        <taxon>Neisseriales</taxon>
        <taxon>Chitinibacteraceae</taxon>
        <taxon>Chitiniphilus</taxon>
    </lineage>
</organism>
<dbReference type="EMBL" id="BSOZ01000048">
    <property type="protein sequence ID" value="GLS05465.1"/>
    <property type="molecule type" value="Genomic_DNA"/>
</dbReference>
<evidence type="ECO:0000313" key="1">
    <source>
        <dbReference type="EMBL" id="GLS05465.1"/>
    </source>
</evidence>
<dbReference type="SUPFAM" id="SSF102114">
    <property type="entry name" value="Radical SAM enzymes"/>
    <property type="match status" value="1"/>
</dbReference>
<dbReference type="InterPro" id="IPR058240">
    <property type="entry name" value="rSAM_sf"/>
</dbReference>
<sequence>MPYFEYGGGEVTYLKWFGDLLSLINQRGGLVSIISNGSSSLDWWRTHVSALHSACLSFHVEEVGDHERFIEVVRIVEQSPTTILHVNVMMLPERFEECLSFAKRLREEVACSISLQPLYHGFGSPSLKGRFHYDDEQDEIMKSFRGRESEKRLPEPRGYMVAVNQAGEEEKKAVFDLLVEQKTNFTGWQCNAGIENIIVMFSGEIHRAWCMQGGMIGHISDDNLFLPERPMVCQTTICQCGADICSTKIKVDTVQIPIMMV</sequence>
<evidence type="ECO:0000313" key="2">
    <source>
        <dbReference type="Proteomes" id="UP001156836"/>
    </source>
</evidence>
<protein>
    <submittedName>
        <fullName evidence="1">Uncharacterized protein</fullName>
    </submittedName>
</protein>